<gene>
    <name evidence="2" type="ORF">DFJ75_2222</name>
</gene>
<dbReference type="PANTHER" id="PTHR36974">
    <property type="entry name" value="MEMBRANE PROTEIN-RELATED"/>
    <property type="match status" value="1"/>
</dbReference>
<feature type="transmembrane region" description="Helical" evidence="1">
    <location>
        <begin position="129"/>
        <end position="147"/>
    </location>
</feature>
<organism evidence="2 3">
    <name type="scientific">Williamsia marianensis</name>
    <dbReference type="NCBI Taxonomy" id="85044"/>
    <lineage>
        <taxon>Bacteria</taxon>
        <taxon>Bacillati</taxon>
        <taxon>Actinomycetota</taxon>
        <taxon>Actinomycetes</taxon>
        <taxon>Mycobacteriales</taxon>
        <taxon>Nocardiaceae</taxon>
        <taxon>Williamsia</taxon>
    </lineage>
</organism>
<evidence type="ECO:0000313" key="3">
    <source>
        <dbReference type="Proteomes" id="UP000274762"/>
    </source>
</evidence>
<dbReference type="EMBL" id="RBKV01000001">
    <property type="protein sequence ID" value="RKR95404.1"/>
    <property type="molecule type" value="Genomic_DNA"/>
</dbReference>
<keyword evidence="1" id="KW-0472">Membrane</keyword>
<proteinExistence type="predicted"/>
<dbReference type="RefSeq" id="WP_023958242.1">
    <property type="nucleotide sequence ID" value="NZ_CBCRXS010000002.1"/>
</dbReference>
<feature type="transmembrane region" description="Helical" evidence="1">
    <location>
        <begin position="89"/>
        <end position="109"/>
    </location>
</feature>
<reference evidence="2 3" key="1">
    <citation type="submission" date="2018-10" db="EMBL/GenBank/DDBJ databases">
        <title>Sequencing the genomes of 1000 actinobacteria strains.</title>
        <authorList>
            <person name="Klenk H.-P."/>
        </authorList>
    </citation>
    <scope>NUCLEOTIDE SEQUENCE [LARGE SCALE GENOMIC DNA]</scope>
    <source>
        <strain evidence="2 3">DSM 44343</strain>
    </source>
</reference>
<feature type="transmembrane region" description="Helical" evidence="1">
    <location>
        <begin position="64"/>
        <end position="82"/>
    </location>
</feature>
<sequence length="156" mass="16746">MTNRPNPLTVFLADSPSAEEPARAVARIALGSALVFAGIGHLTFARQDFQAQVPDFVPFGPDVTVLASGVVEIALGTSTVFLKRRRAAIGLVLAAFFVAVFPGNLAQLINHRDAFGLNTDQARATRLLFQPVLIAWALWSTGAWSALRRQRAGHPS</sequence>
<name>A0A315SMD6_WILMA</name>
<evidence type="ECO:0000313" key="2">
    <source>
        <dbReference type="EMBL" id="RKR95404.1"/>
    </source>
</evidence>
<dbReference type="AlphaFoldDB" id="A0A315SMD6"/>
<evidence type="ECO:0000256" key="1">
    <source>
        <dbReference type="SAM" id="Phobius"/>
    </source>
</evidence>
<feature type="transmembrane region" description="Helical" evidence="1">
    <location>
        <begin position="24"/>
        <end position="44"/>
    </location>
</feature>
<comment type="caution">
    <text evidence="2">The sequence shown here is derived from an EMBL/GenBank/DDBJ whole genome shotgun (WGS) entry which is preliminary data.</text>
</comment>
<keyword evidence="1" id="KW-0812">Transmembrane</keyword>
<dbReference type="Proteomes" id="UP000274762">
    <property type="component" value="Unassembled WGS sequence"/>
</dbReference>
<dbReference type="PANTHER" id="PTHR36974:SF1">
    <property type="entry name" value="DOXX FAMILY MEMBRANE PROTEIN"/>
    <property type="match status" value="1"/>
</dbReference>
<keyword evidence="1" id="KW-1133">Transmembrane helix</keyword>
<accession>A0A495K4E0</accession>
<protein>
    <submittedName>
        <fullName evidence="2">Putative membrane protein</fullName>
    </submittedName>
</protein>
<accession>A0A315SMD6</accession>